<evidence type="ECO:0000313" key="7">
    <source>
        <dbReference type="Proteomes" id="UP001287286"/>
    </source>
</evidence>
<evidence type="ECO:0000313" key="6">
    <source>
        <dbReference type="EMBL" id="KAK4095116.1"/>
    </source>
</evidence>
<feature type="region of interest" description="Disordered" evidence="4">
    <location>
        <begin position="59"/>
        <end position="161"/>
    </location>
</feature>
<evidence type="ECO:0000256" key="2">
    <source>
        <dbReference type="ARBA" id="ARBA00022989"/>
    </source>
</evidence>
<dbReference type="PANTHER" id="PTHR28263:SF1">
    <property type="entry name" value="GOLGI TO ER TRAFFIC PROTEIN 2"/>
    <property type="match status" value="1"/>
</dbReference>
<sequence length="485" mass="51777">MWHRDRARSIGRGKPGHNLKLDELRKCLHKLDVCVSAIVGPRWRQLRASSALHLTSASKVPTTGLPSKPTPASIHRTSIPSAAKRLPPPLLPPSQSFNNLRKTPRAGRTDRLNRPTTPSVSAMADSSAAATSNDADATAQRASEQARLRKERREAKLKAGGSARLNKITGIGGRVVGDTEQASAIFTPPATEDAASPKGRSVSATQAPAQQHHAADPEEVDISEHFYEPRTTTPSRRNVSAAAGGGGAEPSISDAQLRQMMLGFDRPGQSASPSPSPGPGPGGPALPPGMEDDPLMKMMSQMMGGAGGFPPGAGGSSPFAGMPGMPGMPGQQQQQAARPDAYTTFFRILHALLALGLGLYVTLLTPFSGTRLERERASLAHAAHVAHPNDDPAAAALDDANERRKLMFFWIFATGEAVLLTTRFFLDKGRRQQPAGMLWSIAGFVPEPFRGYLLVALRYGQIFTTVRADILACMFVLGVCSWWKS</sequence>
<proteinExistence type="predicted"/>
<feature type="compositionally biased region" description="Low complexity" evidence="4">
    <location>
        <begin position="119"/>
        <end position="139"/>
    </location>
</feature>
<keyword evidence="3 5" id="KW-0472">Membrane</keyword>
<gene>
    <name evidence="6" type="ORF">Purlil1_812</name>
</gene>
<evidence type="ECO:0000256" key="4">
    <source>
        <dbReference type="SAM" id="MobiDB-lite"/>
    </source>
</evidence>
<keyword evidence="2 5" id="KW-1133">Transmembrane helix</keyword>
<evidence type="ECO:0008006" key="8">
    <source>
        <dbReference type="Google" id="ProtNLM"/>
    </source>
</evidence>
<comment type="caution">
    <text evidence="6">The sequence shown here is derived from an EMBL/GenBank/DDBJ whole genome shotgun (WGS) entry which is preliminary data.</text>
</comment>
<feature type="transmembrane region" description="Helical" evidence="5">
    <location>
        <begin position="438"/>
        <end position="459"/>
    </location>
</feature>
<protein>
    <recommendedName>
        <fullName evidence="8">GET complex, subunit GET2</fullName>
    </recommendedName>
</protein>
<name>A0ABR0CGS0_PURLI</name>
<dbReference type="InterPro" id="IPR028143">
    <property type="entry name" value="Get2/sif1"/>
</dbReference>
<feature type="transmembrane region" description="Helical" evidence="5">
    <location>
        <begin position="348"/>
        <end position="367"/>
    </location>
</feature>
<accession>A0ABR0CGS0</accession>
<dbReference type="PANTHER" id="PTHR28263">
    <property type="entry name" value="GOLGI TO ER TRAFFIC PROTEIN 2"/>
    <property type="match status" value="1"/>
</dbReference>
<organism evidence="6 7">
    <name type="scientific">Purpureocillium lilacinum</name>
    <name type="common">Paecilomyces lilacinus</name>
    <dbReference type="NCBI Taxonomy" id="33203"/>
    <lineage>
        <taxon>Eukaryota</taxon>
        <taxon>Fungi</taxon>
        <taxon>Dikarya</taxon>
        <taxon>Ascomycota</taxon>
        <taxon>Pezizomycotina</taxon>
        <taxon>Sordariomycetes</taxon>
        <taxon>Hypocreomycetidae</taxon>
        <taxon>Hypocreales</taxon>
        <taxon>Ophiocordycipitaceae</taxon>
        <taxon>Purpureocillium</taxon>
    </lineage>
</organism>
<keyword evidence="7" id="KW-1185">Reference proteome</keyword>
<evidence type="ECO:0000256" key="5">
    <source>
        <dbReference type="SAM" id="Phobius"/>
    </source>
</evidence>
<feature type="region of interest" description="Disordered" evidence="4">
    <location>
        <begin position="186"/>
        <end position="251"/>
    </location>
</feature>
<evidence type="ECO:0000256" key="3">
    <source>
        <dbReference type="ARBA" id="ARBA00023136"/>
    </source>
</evidence>
<dbReference type="EMBL" id="JAWRVI010000002">
    <property type="protein sequence ID" value="KAK4095116.1"/>
    <property type="molecule type" value="Genomic_DNA"/>
</dbReference>
<evidence type="ECO:0000256" key="1">
    <source>
        <dbReference type="ARBA" id="ARBA00022692"/>
    </source>
</evidence>
<dbReference type="Pfam" id="PF08690">
    <property type="entry name" value="GET2"/>
    <property type="match status" value="1"/>
</dbReference>
<feature type="compositionally biased region" description="Basic and acidic residues" evidence="4">
    <location>
        <begin position="144"/>
        <end position="157"/>
    </location>
</feature>
<keyword evidence="1 5" id="KW-0812">Transmembrane</keyword>
<reference evidence="6 7" key="1">
    <citation type="journal article" date="2024" name="Microbiol. Resour. Announc.">
        <title>Genome annotations for the ascomycete fungi Trichoderma harzianum, Trichoderma aggressivum, and Purpureocillium lilacinum.</title>
        <authorList>
            <person name="Beijen E.P.W."/>
            <person name="Ohm R.A."/>
        </authorList>
    </citation>
    <scope>NUCLEOTIDE SEQUENCE [LARGE SCALE GENOMIC DNA]</scope>
    <source>
        <strain evidence="6 7">CBS 150709</strain>
    </source>
</reference>
<feature type="region of interest" description="Disordered" evidence="4">
    <location>
        <begin position="264"/>
        <end position="296"/>
    </location>
</feature>
<dbReference type="Proteomes" id="UP001287286">
    <property type="component" value="Unassembled WGS sequence"/>
</dbReference>
<feature type="transmembrane region" description="Helical" evidence="5">
    <location>
        <begin position="407"/>
        <end position="426"/>
    </location>
</feature>
<feature type="compositionally biased region" description="Pro residues" evidence="4">
    <location>
        <begin position="274"/>
        <end position="287"/>
    </location>
</feature>